<proteinExistence type="predicted"/>
<name>A0A1I5UAP5_9SPHN</name>
<gene>
    <name evidence="3" type="ORF">SAMN04488241_11119</name>
</gene>
<feature type="transmembrane region" description="Helical" evidence="2">
    <location>
        <begin position="12"/>
        <end position="36"/>
    </location>
</feature>
<keyword evidence="2" id="KW-0472">Membrane</keyword>
<evidence type="ECO:0000256" key="1">
    <source>
        <dbReference type="SAM" id="MobiDB-lite"/>
    </source>
</evidence>
<evidence type="ECO:0000313" key="4">
    <source>
        <dbReference type="Proteomes" id="UP000199586"/>
    </source>
</evidence>
<organism evidence="3 4">
    <name type="scientific">Sphingomonas rubra</name>
    <dbReference type="NCBI Taxonomy" id="634430"/>
    <lineage>
        <taxon>Bacteria</taxon>
        <taxon>Pseudomonadati</taxon>
        <taxon>Pseudomonadota</taxon>
        <taxon>Alphaproteobacteria</taxon>
        <taxon>Sphingomonadales</taxon>
        <taxon>Sphingomonadaceae</taxon>
        <taxon>Sphingomonas</taxon>
    </lineage>
</organism>
<keyword evidence="2" id="KW-1133">Transmembrane helix</keyword>
<feature type="compositionally biased region" description="Basic and acidic residues" evidence="1">
    <location>
        <begin position="44"/>
        <end position="71"/>
    </location>
</feature>
<keyword evidence="2" id="KW-0812">Transmembrane</keyword>
<feature type="region of interest" description="Disordered" evidence="1">
    <location>
        <begin position="40"/>
        <end position="71"/>
    </location>
</feature>
<dbReference type="RefSeq" id="WP_177200214.1">
    <property type="nucleotide sequence ID" value="NZ_FOXP01000011.1"/>
</dbReference>
<dbReference type="AlphaFoldDB" id="A0A1I5UAP5"/>
<protein>
    <submittedName>
        <fullName evidence="3">Uncharacterized protein</fullName>
    </submittedName>
</protein>
<evidence type="ECO:0000256" key="2">
    <source>
        <dbReference type="SAM" id="Phobius"/>
    </source>
</evidence>
<dbReference type="Proteomes" id="UP000199586">
    <property type="component" value="Unassembled WGS sequence"/>
</dbReference>
<sequence length="71" mass="8300">MNEMQEQVAGNWLTGSGWVIVVFIGAFVLFGAIAWARAQNKKRSAQEERRTEEATRDLYRDQNRDDQLRDR</sequence>
<dbReference type="EMBL" id="FOXP01000011">
    <property type="protein sequence ID" value="SFP92311.1"/>
    <property type="molecule type" value="Genomic_DNA"/>
</dbReference>
<dbReference type="STRING" id="634430.SAMN04488241_11119"/>
<accession>A0A1I5UAP5</accession>
<reference evidence="3 4" key="1">
    <citation type="submission" date="2016-10" db="EMBL/GenBank/DDBJ databases">
        <authorList>
            <person name="de Groot N.N."/>
        </authorList>
    </citation>
    <scope>NUCLEOTIDE SEQUENCE [LARGE SCALE GENOMIC DNA]</scope>
    <source>
        <strain evidence="3 4">CGMCC 1.9113</strain>
    </source>
</reference>
<keyword evidence="4" id="KW-1185">Reference proteome</keyword>
<evidence type="ECO:0000313" key="3">
    <source>
        <dbReference type="EMBL" id="SFP92311.1"/>
    </source>
</evidence>